<evidence type="ECO:0000313" key="8">
    <source>
        <dbReference type="RefSeq" id="XP_022241292.1"/>
    </source>
</evidence>
<dbReference type="InterPro" id="IPR047229">
    <property type="entry name" value="NFIL3-like"/>
</dbReference>
<evidence type="ECO:0000256" key="5">
    <source>
        <dbReference type="SAM" id="MobiDB-lite"/>
    </source>
</evidence>
<dbReference type="RefSeq" id="XP_022241292.1">
    <property type="nucleotide sequence ID" value="XM_022385584.1"/>
</dbReference>
<dbReference type="CDD" id="cd14694">
    <property type="entry name" value="bZIP_NFIL3"/>
    <property type="match status" value="1"/>
</dbReference>
<organism evidence="7 8">
    <name type="scientific">Limulus polyphemus</name>
    <name type="common">Atlantic horseshoe crab</name>
    <dbReference type="NCBI Taxonomy" id="6850"/>
    <lineage>
        <taxon>Eukaryota</taxon>
        <taxon>Metazoa</taxon>
        <taxon>Ecdysozoa</taxon>
        <taxon>Arthropoda</taxon>
        <taxon>Chelicerata</taxon>
        <taxon>Merostomata</taxon>
        <taxon>Xiphosura</taxon>
        <taxon>Limulidae</taxon>
        <taxon>Limulus</taxon>
    </lineage>
</organism>
<keyword evidence="4" id="KW-0539">Nucleus</keyword>
<name>A0ABM1SCD7_LIMPO</name>
<dbReference type="Gene3D" id="1.20.5.170">
    <property type="match status" value="1"/>
</dbReference>
<dbReference type="SMART" id="SM00338">
    <property type="entry name" value="BRLZ"/>
    <property type="match status" value="1"/>
</dbReference>
<feature type="compositionally biased region" description="Basic residues" evidence="5">
    <location>
        <begin position="389"/>
        <end position="400"/>
    </location>
</feature>
<sequence>MPQAACENILIRSNSDNNSMLTESEPLPKQLRLQELPRFLLQGEPPPGAVPVSSPTCQTDGWPHQVNVPVDLTAHLNPGKSFSARKQREFIPDSKKDAIYWDRRRRNNEAAKRSRQKRRINDLVLETQILELTKENAILRAELGAIKDKYEILPQQMINSEQISLPVSSSPPELCERHVKPMPTIVPNICQTMGSTTTSYTHSPNISISSLSLLSFQPISHPSQMGQVPIVMTSSNDSGYSTSGSNSLSSIQSNSSTELKVSSCPTLEDTLPIASPVVRSSPVDQESTGSSSCCSSTEDSPQTSASGHSSPHFSLPHKLRHKTRLGERELHQNSPSPTDNGRSSRQDIGLSSRQDIREDTSSVSSDWDSTGSNDNPSSVSLSSADTNCKHRSPRKSSHKTPSHDRQLLQAENSQLRSELQRLATEVASLRTLILKNRSFKEFDDQPSKEKEQICSDYQHNMT</sequence>
<feature type="region of interest" description="Disordered" evidence="5">
    <location>
        <begin position="229"/>
        <end position="254"/>
    </location>
</feature>
<evidence type="ECO:0000256" key="4">
    <source>
        <dbReference type="ARBA" id="ARBA00023242"/>
    </source>
</evidence>
<keyword evidence="3" id="KW-0804">Transcription</keyword>
<accession>A0ABM1SCD7</accession>
<dbReference type="Pfam" id="PF07716">
    <property type="entry name" value="bZIP_2"/>
    <property type="match status" value="1"/>
</dbReference>
<feature type="compositionally biased region" description="Low complexity" evidence="5">
    <location>
        <begin position="233"/>
        <end position="254"/>
    </location>
</feature>
<feature type="compositionally biased region" description="Low complexity" evidence="5">
    <location>
        <begin position="361"/>
        <end position="383"/>
    </location>
</feature>
<dbReference type="SUPFAM" id="SSF57959">
    <property type="entry name" value="Leucine zipper domain"/>
    <property type="match status" value="1"/>
</dbReference>
<dbReference type="InterPro" id="IPR004827">
    <property type="entry name" value="bZIP"/>
</dbReference>
<dbReference type="PANTHER" id="PTHR15284:SF0">
    <property type="entry name" value="GH23983P"/>
    <property type="match status" value="1"/>
</dbReference>
<protein>
    <submittedName>
        <fullName evidence="8">Nuclear factor interleukin-3-regulated protein-like isoform X1</fullName>
    </submittedName>
</protein>
<feature type="compositionally biased region" description="Low complexity" evidence="5">
    <location>
        <begin position="286"/>
        <end position="300"/>
    </location>
</feature>
<dbReference type="PROSITE" id="PS00036">
    <property type="entry name" value="BZIP_BASIC"/>
    <property type="match status" value="1"/>
</dbReference>
<feature type="domain" description="BZIP" evidence="6">
    <location>
        <begin position="97"/>
        <end position="153"/>
    </location>
</feature>
<feature type="compositionally biased region" description="Polar residues" evidence="5">
    <location>
        <begin position="301"/>
        <end position="312"/>
    </location>
</feature>
<feature type="region of interest" description="Disordered" evidence="5">
    <location>
        <begin position="272"/>
        <end position="406"/>
    </location>
</feature>
<evidence type="ECO:0000313" key="7">
    <source>
        <dbReference type="Proteomes" id="UP000694941"/>
    </source>
</evidence>
<evidence type="ECO:0000259" key="6">
    <source>
        <dbReference type="PROSITE" id="PS50217"/>
    </source>
</evidence>
<feature type="compositionally biased region" description="Basic and acidic residues" evidence="5">
    <location>
        <begin position="443"/>
        <end position="453"/>
    </location>
</feature>
<evidence type="ECO:0000256" key="1">
    <source>
        <dbReference type="ARBA" id="ARBA00023015"/>
    </source>
</evidence>
<dbReference type="PROSITE" id="PS50217">
    <property type="entry name" value="BZIP"/>
    <property type="match status" value="1"/>
</dbReference>
<keyword evidence="7" id="KW-1185">Reference proteome</keyword>
<dbReference type="PANTHER" id="PTHR15284">
    <property type="entry name" value="NUCLEAR FACTOR INTERLEUKIN-3-REGULATED PROTEIN"/>
    <property type="match status" value="1"/>
</dbReference>
<keyword evidence="2" id="KW-0238">DNA-binding</keyword>
<feature type="compositionally biased region" description="Polar residues" evidence="5">
    <location>
        <begin position="332"/>
        <end position="343"/>
    </location>
</feature>
<dbReference type="Proteomes" id="UP000694941">
    <property type="component" value="Unplaced"/>
</dbReference>
<proteinExistence type="predicted"/>
<evidence type="ECO:0000256" key="3">
    <source>
        <dbReference type="ARBA" id="ARBA00023163"/>
    </source>
</evidence>
<dbReference type="GeneID" id="106459157"/>
<evidence type="ECO:0000256" key="2">
    <source>
        <dbReference type="ARBA" id="ARBA00023125"/>
    </source>
</evidence>
<feature type="region of interest" description="Disordered" evidence="5">
    <location>
        <begin position="443"/>
        <end position="462"/>
    </location>
</feature>
<dbReference type="InterPro" id="IPR046347">
    <property type="entry name" value="bZIP_sf"/>
</dbReference>
<keyword evidence="1" id="KW-0805">Transcription regulation</keyword>
<gene>
    <name evidence="8" type="primary">LOC106459157</name>
</gene>
<dbReference type="InterPro" id="IPR047106">
    <property type="entry name" value="NFIL3-like_bZIP"/>
</dbReference>
<reference evidence="8" key="1">
    <citation type="submission" date="2025-08" db="UniProtKB">
        <authorList>
            <consortium name="RefSeq"/>
        </authorList>
    </citation>
    <scope>IDENTIFICATION</scope>
    <source>
        <tissue evidence="8">Muscle</tissue>
    </source>
</reference>